<evidence type="ECO:0000256" key="5">
    <source>
        <dbReference type="ARBA" id="ARBA00023136"/>
    </source>
</evidence>
<name>A0A0G1N214_9BACT</name>
<accession>A0A0G1N214</accession>
<reference evidence="7 8" key="1">
    <citation type="journal article" date="2015" name="Nature">
        <title>rRNA introns, odd ribosomes, and small enigmatic genomes across a large radiation of phyla.</title>
        <authorList>
            <person name="Brown C.T."/>
            <person name="Hug L.A."/>
            <person name="Thomas B.C."/>
            <person name="Sharon I."/>
            <person name="Castelle C.J."/>
            <person name="Singh A."/>
            <person name="Wilkins M.J."/>
            <person name="Williams K.H."/>
            <person name="Banfield J.F."/>
        </authorList>
    </citation>
    <scope>NUCLEOTIDE SEQUENCE [LARGE SCALE GENOMIC DNA]</scope>
</reference>
<evidence type="ECO:0000256" key="1">
    <source>
        <dbReference type="ARBA" id="ARBA00004167"/>
    </source>
</evidence>
<dbReference type="GO" id="GO:0015627">
    <property type="term" value="C:type II protein secretion system complex"/>
    <property type="evidence" value="ECO:0007669"/>
    <property type="project" value="InterPro"/>
</dbReference>
<evidence type="ECO:0000256" key="4">
    <source>
        <dbReference type="ARBA" id="ARBA00022989"/>
    </source>
</evidence>
<keyword evidence="4 6" id="KW-1133">Transmembrane helix</keyword>
<sequence length="139" mass="14085">MLKKQGGFTLIEMLVVVAIIGILSAAVLVALGPSRNKAKDARIVSGIQQARAIGETLYDPVSSSPYSKFVIAGNTALTAIQADVTAQGGTLVIDLSASGTAYAVYSKLASEATNFYCADSAGKVITSTNAPSSGACPAN</sequence>
<dbReference type="EMBL" id="LCLJ01000026">
    <property type="protein sequence ID" value="KKU14382.1"/>
    <property type="molecule type" value="Genomic_DNA"/>
</dbReference>
<organism evidence="7 8">
    <name type="scientific">Candidatus Jorgensenbacteria bacterium GW2011_GWA2_45_9</name>
    <dbReference type="NCBI Taxonomy" id="1618663"/>
    <lineage>
        <taxon>Bacteria</taxon>
        <taxon>Candidatus Joergenseniibacteriota</taxon>
    </lineage>
</organism>
<dbReference type="Proteomes" id="UP000034727">
    <property type="component" value="Unassembled WGS sequence"/>
</dbReference>
<dbReference type="NCBIfam" id="TIGR02532">
    <property type="entry name" value="IV_pilin_GFxxxE"/>
    <property type="match status" value="1"/>
</dbReference>
<dbReference type="InterPro" id="IPR045584">
    <property type="entry name" value="Pilin-like"/>
</dbReference>
<keyword evidence="3 6" id="KW-0812">Transmembrane</keyword>
<comment type="caution">
    <text evidence="7">The sequence shown here is derived from an EMBL/GenBank/DDBJ whole genome shotgun (WGS) entry which is preliminary data.</text>
</comment>
<comment type="subcellular location">
    <subcellularLocation>
        <location evidence="1">Membrane</location>
        <topology evidence="1">Single-pass membrane protein</topology>
    </subcellularLocation>
</comment>
<keyword evidence="2" id="KW-0488">Methylation</keyword>
<gene>
    <name evidence="7" type="ORF">UX22_C0026G0004</name>
</gene>
<dbReference type="PROSITE" id="PS00409">
    <property type="entry name" value="PROKAR_NTER_METHYL"/>
    <property type="match status" value="1"/>
</dbReference>
<dbReference type="SUPFAM" id="SSF54523">
    <property type="entry name" value="Pili subunits"/>
    <property type="match status" value="1"/>
</dbReference>
<dbReference type="InterPro" id="IPR012902">
    <property type="entry name" value="N_methyl_site"/>
</dbReference>
<dbReference type="GO" id="GO:0015628">
    <property type="term" value="P:protein secretion by the type II secretion system"/>
    <property type="evidence" value="ECO:0007669"/>
    <property type="project" value="InterPro"/>
</dbReference>
<protein>
    <submittedName>
        <fullName evidence="7">Uncharacterized protein</fullName>
    </submittedName>
</protein>
<proteinExistence type="predicted"/>
<evidence type="ECO:0000256" key="3">
    <source>
        <dbReference type="ARBA" id="ARBA00022692"/>
    </source>
</evidence>
<evidence type="ECO:0000256" key="6">
    <source>
        <dbReference type="SAM" id="Phobius"/>
    </source>
</evidence>
<dbReference type="AlphaFoldDB" id="A0A0G1N214"/>
<dbReference type="GO" id="GO:0016020">
    <property type="term" value="C:membrane"/>
    <property type="evidence" value="ECO:0007669"/>
    <property type="project" value="UniProtKB-SubCell"/>
</dbReference>
<evidence type="ECO:0000313" key="8">
    <source>
        <dbReference type="Proteomes" id="UP000034727"/>
    </source>
</evidence>
<dbReference type="Pfam" id="PF07963">
    <property type="entry name" value="N_methyl"/>
    <property type="match status" value="1"/>
</dbReference>
<evidence type="ECO:0000313" key="7">
    <source>
        <dbReference type="EMBL" id="KKU14382.1"/>
    </source>
</evidence>
<feature type="transmembrane region" description="Helical" evidence="6">
    <location>
        <begin position="6"/>
        <end position="32"/>
    </location>
</feature>
<dbReference type="InterPro" id="IPR002416">
    <property type="entry name" value="T2SS_protein-GspH"/>
</dbReference>
<dbReference type="Gene3D" id="3.30.700.10">
    <property type="entry name" value="Glycoprotein, Type 4 Pilin"/>
    <property type="match status" value="1"/>
</dbReference>
<dbReference type="PRINTS" id="PR00885">
    <property type="entry name" value="BCTERIALGSPH"/>
</dbReference>
<evidence type="ECO:0000256" key="2">
    <source>
        <dbReference type="ARBA" id="ARBA00022481"/>
    </source>
</evidence>
<keyword evidence="5 6" id="KW-0472">Membrane</keyword>